<sequence>MLFPKSRDQNASFTCIMLYINSSSVEWHIWSFQSATKYDEYLRVKFSSHHARLKCQPTLLACQSLSILQQ</sequence>
<organism evidence="1">
    <name type="scientific">Arundo donax</name>
    <name type="common">Giant reed</name>
    <name type="synonym">Donax arundinaceus</name>
    <dbReference type="NCBI Taxonomy" id="35708"/>
    <lineage>
        <taxon>Eukaryota</taxon>
        <taxon>Viridiplantae</taxon>
        <taxon>Streptophyta</taxon>
        <taxon>Embryophyta</taxon>
        <taxon>Tracheophyta</taxon>
        <taxon>Spermatophyta</taxon>
        <taxon>Magnoliopsida</taxon>
        <taxon>Liliopsida</taxon>
        <taxon>Poales</taxon>
        <taxon>Poaceae</taxon>
        <taxon>PACMAD clade</taxon>
        <taxon>Arundinoideae</taxon>
        <taxon>Arundineae</taxon>
        <taxon>Arundo</taxon>
    </lineage>
</organism>
<accession>A0A0A9CHC3</accession>
<proteinExistence type="predicted"/>
<dbReference type="EMBL" id="GBRH01226978">
    <property type="protein sequence ID" value="JAD70917.1"/>
    <property type="molecule type" value="Transcribed_RNA"/>
</dbReference>
<dbReference type="AlphaFoldDB" id="A0A0A9CHC3"/>
<evidence type="ECO:0000313" key="1">
    <source>
        <dbReference type="EMBL" id="JAD70917.1"/>
    </source>
</evidence>
<protein>
    <submittedName>
        <fullName evidence="1">Uncharacterized protein</fullName>
    </submittedName>
</protein>
<reference evidence="1" key="2">
    <citation type="journal article" date="2015" name="Data Brief">
        <title>Shoot transcriptome of the giant reed, Arundo donax.</title>
        <authorList>
            <person name="Barrero R.A."/>
            <person name="Guerrero F.D."/>
            <person name="Moolhuijzen P."/>
            <person name="Goolsby J.A."/>
            <person name="Tidwell J."/>
            <person name="Bellgard S.E."/>
            <person name="Bellgard M.I."/>
        </authorList>
    </citation>
    <scope>NUCLEOTIDE SEQUENCE</scope>
    <source>
        <tissue evidence="1">Shoot tissue taken approximately 20 cm above the soil surface</tissue>
    </source>
</reference>
<name>A0A0A9CHC3_ARUDO</name>
<reference evidence="1" key="1">
    <citation type="submission" date="2014-09" db="EMBL/GenBank/DDBJ databases">
        <authorList>
            <person name="Magalhaes I.L.F."/>
            <person name="Oliveira U."/>
            <person name="Santos F.R."/>
            <person name="Vidigal T.H.D.A."/>
            <person name="Brescovit A.D."/>
            <person name="Santos A.J."/>
        </authorList>
    </citation>
    <scope>NUCLEOTIDE SEQUENCE</scope>
    <source>
        <tissue evidence="1">Shoot tissue taken approximately 20 cm above the soil surface</tissue>
    </source>
</reference>